<feature type="transmembrane region" description="Helical" evidence="2">
    <location>
        <begin position="479"/>
        <end position="498"/>
    </location>
</feature>
<dbReference type="AlphaFoldDB" id="F5XM78"/>
<feature type="transmembrane region" description="Helical" evidence="2">
    <location>
        <begin position="416"/>
        <end position="435"/>
    </location>
</feature>
<organism evidence="4 5">
    <name type="scientific">Microlunatus phosphovorus (strain ATCC 700054 / DSM 10555 / JCM 9379 / NBRC 101784 / NCIMB 13414 / VKM Ac-1990 / NM-1)</name>
    <dbReference type="NCBI Taxonomy" id="1032480"/>
    <lineage>
        <taxon>Bacteria</taxon>
        <taxon>Bacillati</taxon>
        <taxon>Actinomycetota</taxon>
        <taxon>Actinomycetes</taxon>
        <taxon>Propionibacteriales</taxon>
        <taxon>Propionibacteriaceae</taxon>
        <taxon>Microlunatus</taxon>
    </lineage>
</organism>
<evidence type="ECO:0000259" key="3">
    <source>
        <dbReference type="Pfam" id="PF00144"/>
    </source>
</evidence>
<keyword evidence="5" id="KW-1185">Reference proteome</keyword>
<gene>
    <name evidence="4" type="ordered locus">MLP_33210</name>
</gene>
<dbReference type="SUPFAM" id="SSF56601">
    <property type="entry name" value="beta-lactamase/transpeptidase-like"/>
    <property type="match status" value="1"/>
</dbReference>
<dbReference type="OrthoDB" id="3171327at2"/>
<feature type="transmembrane region" description="Helical" evidence="2">
    <location>
        <begin position="447"/>
        <end position="467"/>
    </location>
</feature>
<dbReference type="EMBL" id="AP012204">
    <property type="protein sequence ID" value="BAK36335.1"/>
    <property type="molecule type" value="Genomic_DNA"/>
</dbReference>
<name>F5XM78_MICPN</name>
<dbReference type="RefSeq" id="WP_013864196.1">
    <property type="nucleotide sequence ID" value="NC_015635.1"/>
</dbReference>
<dbReference type="Proteomes" id="UP000007947">
    <property type="component" value="Chromosome"/>
</dbReference>
<dbReference type="InterPro" id="IPR001466">
    <property type="entry name" value="Beta-lactam-related"/>
</dbReference>
<evidence type="ECO:0000313" key="4">
    <source>
        <dbReference type="EMBL" id="BAK36335.1"/>
    </source>
</evidence>
<comment type="similarity">
    <text evidence="1">Belongs to the beta-lactamase family.</text>
</comment>
<feature type="transmembrane region" description="Helical" evidence="2">
    <location>
        <begin position="388"/>
        <end position="409"/>
    </location>
</feature>
<evidence type="ECO:0000256" key="1">
    <source>
        <dbReference type="ARBA" id="ARBA00038473"/>
    </source>
</evidence>
<dbReference type="STRING" id="1032480.MLP_33210"/>
<keyword evidence="2" id="KW-1133">Transmembrane helix</keyword>
<feature type="domain" description="Beta-lactamase-related" evidence="3">
    <location>
        <begin position="65"/>
        <end position="367"/>
    </location>
</feature>
<dbReference type="HOGENOM" id="CLU_020027_7_3_11"/>
<evidence type="ECO:0000256" key="2">
    <source>
        <dbReference type="SAM" id="Phobius"/>
    </source>
</evidence>
<keyword evidence="2" id="KW-0472">Membrane</keyword>
<accession>F5XM78</accession>
<dbReference type="eggNOG" id="COG1680">
    <property type="taxonomic scope" value="Bacteria"/>
</dbReference>
<dbReference type="Pfam" id="PF00144">
    <property type="entry name" value="Beta-lactamase"/>
    <property type="match status" value="1"/>
</dbReference>
<dbReference type="Gene3D" id="3.40.710.10">
    <property type="entry name" value="DD-peptidase/beta-lactamase superfamily"/>
    <property type="match status" value="1"/>
</dbReference>
<dbReference type="PANTHER" id="PTHR22935">
    <property type="entry name" value="PENICILLIN-BINDING PROTEIN"/>
    <property type="match status" value="1"/>
</dbReference>
<dbReference type="KEGG" id="mph:MLP_33210"/>
<dbReference type="InterPro" id="IPR051478">
    <property type="entry name" value="Beta-lactamase-like_AB/R"/>
</dbReference>
<dbReference type="InterPro" id="IPR012338">
    <property type="entry name" value="Beta-lactam/transpept-like"/>
</dbReference>
<dbReference type="PANTHER" id="PTHR22935:SF95">
    <property type="entry name" value="BETA-LACTAMASE-LIKE 1-RELATED"/>
    <property type="match status" value="1"/>
</dbReference>
<feature type="transmembrane region" description="Helical" evidence="2">
    <location>
        <begin position="12"/>
        <end position="32"/>
    </location>
</feature>
<proteinExistence type="inferred from homology"/>
<reference evidence="4 5" key="1">
    <citation type="submission" date="2011-05" db="EMBL/GenBank/DDBJ databases">
        <title>Whole genome sequence of Microlunatus phosphovorus NM-1.</title>
        <authorList>
            <person name="Hosoyama A."/>
            <person name="Sasaki K."/>
            <person name="Harada T."/>
            <person name="Igarashi R."/>
            <person name="Kawakoshi A."/>
            <person name="Sasagawa M."/>
            <person name="Fukada J."/>
            <person name="Nakamura S."/>
            <person name="Katano Y."/>
            <person name="Hanada S."/>
            <person name="Kamagata Y."/>
            <person name="Nakamura N."/>
            <person name="Yamazaki S."/>
            <person name="Fujita N."/>
        </authorList>
    </citation>
    <scope>NUCLEOTIDE SEQUENCE [LARGE SCALE GENOMIC DNA]</scope>
    <source>
        <strain evidence="5">ATCC 700054 / DSM 10555 / JCM 9379 / NBRC 101784 / NCIMB 13414 / VKM Ac-1990 / NM-1</strain>
    </source>
</reference>
<keyword evidence="2" id="KW-0812">Transmembrane</keyword>
<protein>
    <submittedName>
        <fullName evidence="4">Peptidase S12 family protein</fullName>
    </submittedName>
</protein>
<sequence>MSAAAERLPTRTTALILLISLIISVGIGLLAGPERQQLSEVSSGDAELAQRVRTAAGDGAGDGAGLRSVVVAEVTSTSVRWAGLGNADAGRRPGVAPTDQTIYELGSVTKTFTGALFADAIKRREVRPEDTLEKHLPELRSTAAGKVTLASLAQHRSGLPRLGATAEAAVFSAMLNENAYATSTTERVIADAATAPVTPEQPPTYSNLGVSLLGTALVRAAGLPDYPTLVADRITGPLGMTGTTLAGDYPELPEGAVPGFTANGLCTPRWVGTGYLPMGSSTFTTLDDLAIWAQAQLTDRAPGVDALQPTADFDDRTRIGWTWFVTPGPEGTTDTWHNGGTAGFRSMLILDRANDRAVVMMGNSDVDLDPIAASLMHNTPPPTAERPVIAQVLAALPVVLALLFGITALRRALQGIALLPAIGALLTGVFGLLLLWSSGPWAAVGGWLWGIALAPVLAAAAILAARARTLSFLPERRVWLAWLELVIGAALVGLGIALW</sequence>
<evidence type="ECO:0000313" key="5">
    <source>
        <dbReference type="Proteomes" id="UP000007947"/>
    </source>
</evidence>